<reference evidence="2 3" key="1">
    <citation type="submission" date="2021-03" db="EMBL/GenBank/DDBJ databases">
        <authorList>
            <person name="King G.J."/>
            <person name="Bancroft I."/>
            <person name="Baten A."/>
            <person name="Bloomfield J."/>
            <person name="Borpatragohain P."/>
            <person name="He Z."/>
            <person name="Irish N."/>
            <person name="Irwin J."/>
            <person name="Liu K."/>
            <person name="Mauleon R.P."/>
            <person name="Moore J."/>
            <person name="Morris R."/>
            <person name="Ostergaard L."/>
            <person name="Wang B."/>
            <person name="Wells R."/>
        </authorList>
    </citation>
    <scope>NUCLEOTIDE SEQUENCE [LARGE SCALE GENOMIC DNA]</scope>
    <source>
        <strain evidence="2">R-o-18</strain>
        <tissue evidence="2">Leaf</tissue>
    </source>
</reference>
<protein>
    <submittedName>
        <fullName evidence="2">Uncharacterized protein</fullName>
    </submittedName>
</protein>
<comment type="caution">
    <text evidence="2">The sequence shown here is derived from an EMBL/GenBank/DDBJ whole genome shotgun (WGS) entry which is preliminary data.</text>
</comment>
<feature type="region of interest" description="Disordered" evidence="1">
    <location>
        <begin position="417"/>
        <end position="438"/>
    </location>
</feature>
<name>A0ABQ7LQ18_BRACM</name>
<dbReference type="PANTHER" id="PTHR33067:SF31">
    <property type="entry name" value="RNA-DIRECTED DNA POLYMERASE"/>
    <property type="match status" value="1"/>
</dbReference>
<accession>A0ABQ7LQ18</accession>
<evidence type="ECO:0000256" key="1">
    <source>
        <dbReference type="SAM" id="MobiDB-lite"/>
    </source>
</evidence>
<feature type="region of interest" description="Disordered" evidence="1">
    <location>
        <begin position="46"/>
        <end position="72"/>
    </location>
</feature>
<dbReference type="Gene3D" id="2.40.70.10">
    <property type="entry name" value="Acid Proteases"/>
    <property type="match status" value="1"/>
</dbReference>
<dbReference type="EMBL" id="JADBGQ010000007">
    <property type="protein sequence ID" value="KAG5388642.1"/>
    <property type="molecule type" value="Genomic_DNA"/>
</dbReference>
<feature type="compositionally biased region" description="Basic and acidic residues" evidence="1">
    <location>
        <begin position="423"/>
        <end position="438"/>
    </location>
</feature>
<sequence>MLLGSKTVTTKLTFKTSEEENENFSDKYFFEIDSFLRKTLRRKNETSDESSKKVVTQRLNAPRSVATQRPSVRPAWSLRNDQARAKARSLRSDRALPKRRYDTSPCILVYPSMLSPEDRSKLNIRDLWKIRVFLVSLFKRKSTVRISVPTNAPRPKPKDSENPPETVRTPSDNGEESMKIDRVPLGKTLRKRKGKVEKHLRRRANDKEKESFRKRVLRIPIDKSFEDAYYTHRLWMFFRETKEKEEDIRRMFCEGREKMIKRITLKKKSDHGQFAIPCTVKDHLSLQVEPSNKLLTFVDCSQKNSEGIVKDLEVQISNALVPVDFHVMDIKLNWNSSLLLGRAFLSTVGAVCNLHTNQLCLTLIDPDTQYDPIPVKKSQTLSRRINDPGIIAACHCEVEYETDYSASMKTHTATSIDSCRQISTERRHEESDDSRPYDWENDCYNPAIATYTRQNLPTEVYDEDYEEERATEYIAMINEENKLLHHSSWKRHVPSIDETSSPSINTQPHWRNKKRASTDTAYYKSVDTDVNRAREGNYSIGSWADEYHHENFAVETATYAPEAYKLQDSFADEELLNMQRRDDTDQIQAEAAWEKTRFSQSIDTRHQQLIDTRDPQSININNTTDPDGHAKAINGGTLHVSREDIADILQTANGADNLFMHHRSNPEQKVTKEFYDTAGGIDNSFIHKSCHPSRPSIDTTVPVSVDRHHEFSRRAYDLYGNRKFSWEEKDEYGIYRDDQGCERGMDGHTISKSNENIRRLLERASKR</sequence>
<dbReference type="PANTHER" id="PTHR33067">
    <property type="entry name" value="RNA-DIRECTED DNA POLYMERASE-RELATED"/>
    <property type="match status" value="1"/>
</dbReference>
<organism evidence="2 3">
    <name type="scientific">Brassica rapa subsp. trilocularis</name>
    <dbReference type="NCBI Taxonomy" id="1813537"/>
    <lineage>
        <taxon>Eukaryota</taxon>
        <taxon>Viridiplantae</taxon>
        <taxon>Streptophyta</taxon>
        <taxon>Embryophyta</taxon>
        <taxon>Tracheophyta</taxon>
        <taxon>Spermatophyta</taxon>
        <taxon>Magnoliopsida</taxon>
        <taxon>eudicotyledons</taxon>
        <taxon>Gunneridae</taxon>
        <taxon>Pentapetalae</taxon>
        <taxon>rosids</taxon>
        <taxon>malvids</taxon>
        <taxon>Brassicales</taxon>
        <taxon>Brassicaceae</taxon>
        <taxon>Brassiceae</taxon>
        <taxon>Brassica</taxon>
    </lineage>
</organism>
<evidence type="ECO:0000313" key="3">
    <source>
        <dbReference type="Proteomes" id="UP000823674"/>
    </source>
</evidence>
<feature type="region of interest" description="Disordered" evidence="1">
    <location>
        <begin position="148"/>
        <end position="207"/>
    </location>
</feature>
<feature type="compositionally biased region" description="Basic residues" evidence="1">
    <location>
        <begin position="188"/>
        <end position="202"/>
    </location>
</feature>
<dbReference type="InterPro" id="IPR021109">
    <property type="entry name" value="Peptidase_aspartic_dom_sf"/>
</dbReference>
<proteinExistence type="predicted"/>
<feature type="region of interest" description="Disordered" evidence="1">
    <location>
        <begin position="495"/>
        <end position="516"/>
    </location>
</feature>
<feature type="compositionally biased region" description="Polar residues" evidence="1">
    <location>
        <begin position="53"/>
        <end position="70"/>
    </location>
</feature>
<feature type="compositionally biased region" description="Polar residues" evidence="1">
    <location>
        <begin position="497"/>
        <end position="509"/>
    </location>
</feature>
<gene>
    <name evidence="2" type="primary">A08g504470.1_BraROA</name>
    <name evidence="2" type="ORF">IGI04_030183</name>
</gene>
<dbReference type="Proteomes" id="UP000823674">
    <property type="component" value="Chromosome A08"/>
</dbReference>
<evidence type="ECO:0000313" key="2">
    <source>
        <dbReference type="EMBL" id="KAG5388642.1"/>
    </source>
</evidence>
<keyword evidence="3" id="KW-1185">Reference proteome</keyword>